<dbReference type="EMBL" id="SSFD01000208">
    <property type="protein sequence ID" value="TXH83528.1"/>
    <property type="molecule type" value="Genomic_DNA"/>
</dbReference>
<evidence type="ECO:0000313" key="1">
    <source>
        <dbReference type="EMBL" id="TXH83528.1"/>
    </source>
</evidence>
<dbReference type="Pfam" id="PF12974">
    <property type="entry name" value="Phosphonate-bd"/>
    <property type="match status" value="1"/>
</dbReference>
<dbReference type="AlphaFoldDB" id="A0A5C7SIG1"/>
<sequence length="300" mass="33588">MNRDASARSPAPQSDLEHAPRRGFLRAVGAAVLLQGLPARAEAMPIRIGLTPVFLDDQMRFVGQWRQWLERKLGRAVVFVQRGSYREIVDLVRAHKLDFAWVCGYPFVRYQNEMTLVAVPLWRGQPTYQSYIIVPADDTRSTALSELRGKVFAYSDPDSNSGYLYPRYVLTTQGEAPDNFFARSFFTWAHRKVVEAVGVALADGGAVDGYVWETLAESHPDLTRATRIIDRSPPLGYPPFVARADIPADELNRFRTVLLEMADDPGGLELLRRLRLDGFTAGAPALYDEIAQMAAHVSHP</sequence>
<dbReference type="InterPro" id="IPR006311">
    <property type="entry name" value="TAT_signal"/>
</dbReference>
<dbReference type="Gene3D" id="3.40.190.10">
    <property type="entry name" value="Periplasmic binding protein-like II"/>
    <property type="match status" value="2"/>
</dbReference>
<dbReference type="PANTHER" id="PTHR35841:SF1">
    <property type="entry name" value="PHOSPHONATES-BINDING PERIPLASMIC PROTEIN"/>
    <property type="match status" value="1"/>
</dbReference>
<comment type="caution">
    <text evidence="1">The sequence shown here is derived from an EMBL/GenBank/DDBJ whole genome shotgun (WGS) entry which is preliminary data.</text>
</comment>
<dbReference type="SUPFAM" id="SSF53850">
    <property type="entry name" value="Periplasmic binding protein-like II"/>
    <property type="match status" value="1"/>
</dbReference>
<proteinExistence type="predicted"/>
<gene>
    <name evidence="1" type="ORF">E6Q80_13455</name>
</gene>
<dbReference type="PROSITE" id="PS51318">
    <property type="entry name" value="TAT"/>
    <property type="match status" value="1"/>
</dbReference>
<name>A0A5C7SIG1_THASP</name>
<protein>
    <submittedName>
        <fullName evidence="1">ABC transporter substrate-binding protein</fullName>
    </submittedName>
</protein>
<accession>A0A5C7SIG1</accession>
<dbReference type="CDD" id="cd13571">
    <property type="entry name" value="PBP2_PnhD_1"/>
    <property type="match status" value="1"/>
</dbReference>
<evidence type="ECO:0000313" key="2">
    <source>
        <dbReference type="Proteomes" id="UP000321192"/>
    </source>
</evidence>
<reference evidence="1 2" key="1">
    <citation type="submission" date="2018-09" db="EMBL/GenBank/DDBJ databases">
        <title>Metagenome Assembled Genomes from an Advanced Water Purification Facility.</title>
        <authorList>
            <person name="Stamps B.W."/>
            <person name="Spear J.R."/>
        </authorList>
    </citation>
    <scope>NUCLEOTIDE SEQUENCE [LARGE SCALE GENOMIC DNA]</scope>
    <source>
        <strain evidence="1">Bin_27_1</strain>
    </source>
</reference>
<organism evidence="1 2">
    <name type="scientific">Thauera aminoaromatica</name>
    <dbReference type="NCBI Taxonomy" id="164330"/>
    <lineage>
        <taxon>Bacteria</taxon>
        <taxon>Pseudomonadati</taxon>
        <taxon>Pseudomonadota</taxon>
        <taxon>Betaproteobacteria</taxon>
        <taxon>Rhodocyclales</taxon>
        <taxon>Zoogloeaceae</taxon>
        <taxon>Thauera</taxon>
    </lineage>
</organism>
<dbReference type="PANTHER" id="PTHR35841">
    <property type="entry name" value="PHOSPHONATES-BINDING PERIPLASMIC PROTEIN"/>
    <property type="match status" value="1"/>
</dbReference>
<dbReference type="Proteomes" id="UP000321192">
    <property type="component" value="Unassembled WGS sequence"/>
</dbReference>